<sequence>MAPANVESAFKKLSLTVSQTALCIVPPEYLCGEINYLRSSYDQSYERWPPHINLLYPFVAVKSLPQAVSLIGAKLKALQGTSPPLDVHVRLEGASSFCPRKGNIIHLVPHEPKKGWSLRNLQDFVVEALGQQGTVAEQSFHLTIGQTKANDDQSRDSLVSKADLLSAIEWNVEELVVLVREKVTIQGQKTTRMRVWGTIDLSGNVTPNESESLEAGELSDIISPPNTCTSLPMSTYEFCPSTQLWEPCPSTNKQDIETSLTPDALSISSYNVLLERLHPPPRERYPALIRSILSNFALADVLVLQEVCDDFLSHLLSRPQIRTSYPFATHGPPYQNGCRPLLMQRNNVALSRFKFSWENYSFEERYKNAIIMKLDIFNKLDENPDSSSLIVSGVHLSSGLHAARVHEKESQIRSLYRFLDQKYPNSPCIITGDLNIPTSTLTIKRALEENVLTPEKETKLLQLEELLYESRFHDAWLVARASGKDTSTTVPNYQVGEDLLEGELGGTFDPGRNPLAAASGGKDGRPQRYDRILVDGQKTLKIIDFNLFGFPDHTYPDYIEKEHPELVFGSDHWGVRARCEVSQKNSFDVLRSIRNFTLPLAPARLSDTPSLLCLETCMTLPSNEDLTRREAVLELLRNVVINPSPQQKESDDQSYHEAEIAMILVPVGSYGMGVWSPSSDIDCLFIGPISSKTFFAIAEQRLRKAADKDIRILRKVKAAPGTMLEIKVAGIKCDLQYCPAARVVERWPTISQLPQDDPTFDLSYQALSKLQAFRDLDSIQRSIPDMASFRTAHRYITAWAKHRGIYLARFGYLGGIHITLMLSRISKLLSFTKGRVRAADMICAFYHHYANFDWEGEMVFDPSSVFYNKPYYRRYPNEPMVILTIHKPIINVARTATISSARTIVDELRRMNQHISNTSMSWSELIYGNESTLDPSQEFLTAYSSFIKIHIQYWGSSLAKGNTLVGWLESRCIQLLNGEISNDIPQTTPADLFIDLNKNLPGIHARIWPARFTPTKMTDATEYEGCYLIGLLKKEAKGIVGKKEEREQGVASLQRVLYQFKSKAQEETKYFDPTVAWLDVTHTRQEELGSLKVDGREWGTCALTEELTESEDEDEENVDFDSDASAKRLARKRSTPKATSNIIGAKLRPAADILSRLRWDRNMDSSDYVVGYEDRFLGSLEIPLDNWKTEQTDEEFIPQHRIMYFRRKSDGVVVWERESKKDLIFGSGVGRVE</sequence>
<gene>
    <name evidence="1" type="ORF">LOY88_006545</name>
</gene>
<evidence type="ECO:0000313" key="1">
    <source>
        <dbReference type="EMBL" id="KAI2381837.1"/>
    </source>
</evidence>
<comment type="caution">
    <text evidence="1">The sequence shown here is derived from an EMBL/GenBank/DDBJ whole genome shotgun (WGS) entry which is preliminary data.</text>
</comment>
<dbReference type="EMBL" id="JALBCA010000166">
    <property type="protein sequence ID" value="KAI2381837.1"/>
    <property type="molecule type" value="Genomic_DNA"/>
</dbReference>
<protein>
    <submittedName>
        <fullName evidence="1">Uncharacterized protein</fullName>
    </submittedName>
</protein>
<name>A0ACB8UMN9_9EURO</name>
<accession>A0ACB8UMN9</accession>
<organism evidence="1">
    <name type="scientific">Ophidiomyces ophidiicola</name>
    <dbReference type="NCBI Taxonomy" id="1387563"/>
    <lineage>
        <taxon>Eukaryota</taxon>
        <taxon>Fungi</taxon>
        <taxon>Dikarya</taxon>
        <taxon>Ascomycota</taxon>
        <taxon>Pezizomycotina</taxon>
        <taxon>Eurotiomycetes</taxon>
        <taxon>Eurotiomycetidae</taxon>
        <taxon>Onygenales</taxon>
        <taxon>Onygenaceae</taxon>
        <taxon>Ophidiomyces</taxon>
    </lineage>
</organism>
<reference evidence="1" key="1">
    <citation type="journal article" date="2022" name="bioRxiv">
        <title>Population genetic analysis of Ophidiomyces ophidiicola, the causative agent of snake fungal disease, indicates recent introductions to the USA.</title>
        <authorList>
            <person name="Ladner J.T."/>
            <person name="Palmer J.M."/>
            <person name="Ettinger C.L."/>
            <person name="Stajich J.E."/>
            <person name="Farrell T.M."/>
            <person name="Glorioso B.M."/>
            <person name="Lawson B."/>
            <person name="Price S.J."/>
            <person name="Stengle A.G."/>
            <person name="Grear D.A."/>
            <person name="Lorch J.M."/>
        </authorList>
    </citation>
    <scope>NUCLEOTIDE SEQUENCE</scope>
    <source>
        <strain evidence="1">NWHC 24266-5</strain>
    </source>
</reference>
<proteinExistence type="predicted"/>